<proteinExistence type="predicted"/>
<feature type="non-terminal residue" evidence="2">
    <location>
        <position position="1"/>
    </location>
</feature>
<dbReference type="AlphaFoldDB" id="A0AAN5C2X7"/>
<feature type="transmembrane region" description="Helical" evidence="1">
    <location>
        <begin position="6"/>
        <end position="28"/>
    </location>
</feature>
<evidence type="ECO:0000313" key="2">
    <source>
        <dbReference type="EMBL" id="GMR35073.1"/>
    </source>
</evidence>
<feature type="transmembrane region" description="Helical" evidence="1">
    <location>
        <begin position="49"/>
        <end position="71"/>
    </location>
</feature>
<feature type="transmembrane region" description="Helical" evidence="1">
    <location>
        <begin position="77"/>
        <end position="102"/>
    </location>
</feature>
<protein>
    <submittedName>
        <fullName evidence="2">Uncharacterized protein</fullName>
    </submittedName>
</protein>
<name>A0AAN5C2X7_9BILA</name>
<evidence type="ECO:0000313" key="3">
    <source>
        <dbReference type="Proteomes" id="UP001328107"/>
    </source>
</evidence>
<keyword evidence="1" id="KW-1133">Transmembrane helix</keyword>
<keyword evidence="1" id="KW-0472">Membrane</keyword>
<comment type="caution">
    <text evidence="2">The sequence shown here is derived from an EMBL/GenBank/DDBJ whole genome shotgun (WGS) entry which is preliminary data.</text>
</comment>
<reference evidence="3" key="1">
    <citation type="submission" date="2022-10" db="EMBL/GenBank/DDBJ databases">
        <title>Genome assembly of Pristionchus species.</title>
        <authorList>
            <person name="Yoshida K."/>
            <person name="Sommer R.J."/>
        </authorList>
    </citation>
    <scope>NUCLEOTIDE SEQUENCE [LARGE SCALE GENOMIC DNA]</scope>
    <source>
        <strain evidence="3">RS5460</strain>
    </source>
</reference>
<keyword evidence="1" id="KW-0812">Transmembrane</keyword>
<accession>A0AAN5C2X7</accession>
<keyword evidence="3" id="KW-1185">Reference proteome</keyword>
<gene>
    <name evidence="2" type="ORF">PMAYCL1PPCAC_05268</name>
</gene>
<dbReference type="EMBL" id="BTRK01000002">
    <property type="protein sequence ID" value="GMR35073.1"/>
    <property type="molecule type" value="Genomic_DNA"/>
</dbReference>
<evidence type="ECO:0000256" key="1">
    <source>
        <dbReference type="SAM" id="Phobius"/>
    </source>
</evidence>
<sequence length="132" mass="14325">YLQTRTILLPVLLSIGLTQALWVGFYGCQMTRNNFRRQIQIRIIAQANAGIAVLVMVGVSIAMLTLAIFHFRRVVTTWLALSSLVSSFVIAGSILCDAASLLPLEEHHRETIGLLATSTYGGGAVLSIDNLP</sequence>
<dbReference type="Proteomes" id="UP001328107">
    <property type="component" value="Unassembled WGS sequence"/>
</dbReference>
<organism evidence="2 3">
    <name type="scientific">Pristionchus mayeri</name>
    <dbReference type="NCBI Taxonomy" id="1317129"/>
    <lineage>
        <taxon>Eukaryota</taxon>
        <taxon>Metazoa</taxon>
        <taxon>Ecdysozoa</taxon>
        <taxon>Nematoda</taxon>
        <taxon>Chromadorea</taxon>
        <taxon>Rhabditida</taxon>
        <taxon>Rhabditina</taxon>
        <taxon>Diplogasteromorpha</taxon>
        <taxon>Diplogasteroidea</taxon>
        <taxon>Neodiplogasteridae</taxon>
        <taxon>Pristionchus</taxon>
    </lineage>
</organism>